<gene>
    <name evidence="2" type="ORF">HF320_04640</name>
</gene>
<keyword evidence="1" id="KW-0472">Membrane</keyword>
<sequence length="98" mass="10611">MDAHRAGAIACTILSWIARLCAIALCILAIMLCFPSLVARLHLTGFILDISNALPSLIAGYGLIPSPFGGVFRFDFALSAALLFLIDYALQRAIFKLR</sequence>
<comment type="caution">
    <text evidence="2">The sequence shown here is derived from an EMBL/GenBank/DDBJ whole genome shotgun (WGS) entry which is preliminary data.</text>
</comment>
<proteinExistence type="predicted"/>
<dbReference type="RefSeq" id="WP_022387406.1">
    <property type="nucleotide sequence ID" value="NZ_JABBCP010000002.1"/>
</dbReference>
<protein>
    <submittedName>
        <fullName evidence="2">Uncharacterized protein</fullName>
    </submittedName>
</protein>
<feature type="transmembrane region" description="Helical" evidence="1">
    <location>
        <begin position="70"/>
        <end position="90"/>
    </location>
</feature>
<evidence type="ECO:0000313" key="2">
    <source>
        <dbReference type="EMBL" id="NMF55615.1"/>
    </source>
</evidence>
<keyword evidence="1" id="KW-1133">Transmembrane helix</keyword>
<reference evidence="2 3" key="1">
    <citation type="submission" date="2020-04" db="EMBL/GenBank/DDBJ databases">
        <title>Collinsella sp. KGMB02528 nov., an anaerobic actinobacterium isolated from human feces.</title>
        <authorList>
            <person name="Han K.-I."/>
            <person name="Eom M.K."/>
            <person name="Kim J.-S."/>
            <person name="Lee K.C."/>
            <person name="Suh M.K."/>
            <person name="Park S.-H."/>
            <person name="Lee J.H."/>
            <person name="Kang S.W."/>
            <person name="Park J.-E."/>
            <person name="Oh B.S."/>
            <person name="Yu S.Y."/>
            <person name="Choi S.-H."/>
            <person name="Lee D.H."/>
            <person name="Yoon H."/>
            <person name="Kim B.-Y."/>
            <person name="Lee J.H."/>
            <person name="Lee J.-S."/>
        </authorList>
    </citation>
    <scope>NUCLEOTIDE SEQUENCE [LARGE SCALE GENOMIC DNA]</scope>
    <source>
        <strain evidence="2 3">KGMB02528</strain>
    </source>
</reference>
<evidence type="ECO:0000313" key="3">
    <source>
        <dbReference type="Proteomes" id="UP000546970"/>
    </source>
</evidence>
<dbReference type="Proteomes" id="UP000546970">
    <property type="component" value="Unassembled WGS sequence"/>
</dbReference>
<name>A0A7X9UBT1_9ACTN</name>
<dbReference type="AlphaFoldDB" id="A0A7X9UBT1"/>
<feature type="transmembrane region" description="Helical" evidence="1">
    <location>
        <begin position="6"/>
        <end position="34"/>
    </location>
</feature>
<dbReference type="GeneID" id="98651255"/>
<keyword evidence="3" id="KW-1185">Reference proteome</keyword>
<keyword evidence="1" id="KW-0812">Transmembrane</keyword>
<evidence type="ECO:0000256" key="1">
    <source>
        <dbReference type="SAM" id="Phobius"/>
    </source>
</evidence>
<accession>A0A7X9UBT1</accession>
<organism evidence="2 3">
    <name type="scientific">Collinsella acetigenes</name>
    <dbReference type="NCBI Taxonomy" id="2713419"/>
    <lineage>
        <taxon>Bacteria</taxon>
        <taxon>Bacillati</taxon>
        <taxon>Actinomycetota</taxon>
        <taxon>Coriobacteriia</taxon>
        <taxon>Coriobacteriales</taxon>
        <taxon>Coriobacteriaceae</taxon>
        <taxon>Collinsella</taxon>
    </lineage>
</organism>
<dbReference type="EMBL" id="JABBCP010000002">
    <property type="protein sequence ID" value="NMF55615.1"/>
    <property type="molecule type" value="Genomic_DNA"/>
</dbReference>